<dbReference type="EMBL" id="KL197756">
    <property type="protein sequence ID" value="KDQ50728.1"/>
    <property type="molecule type" value="Genomic_DNA"/>
</dbReference>
<accession>A0A067P749</accession>
<feature type="compositionally biased region" description="Low complexity" evidence="1">
    <location>
        <begin position="36"/>
        <end position="46"/>
    </location>
</feature>
<evidence type="ECO:0000256" key="1">
    <source>
        <dbReference type="SAM" id="MobiDB-lite"/>
    </source>
</evidence>
<dbReference type="InParanoid" id="A0A067P749"/>
<protein>
    <submittedName>
        <fullName evidence="2">Uncharacterized protein</fullName>
    </submittedName>
</protein>
<sequence length="302" mass="32416">MMSSSLRGQPPGNNKDKGENSLRRRRSPSPPPSPSPSRHLAPSSSLGAPTLSPNTQRIVKKNRNVGPDASSTTTPATWADKVKGPSNDPPPRTQEPPTATVPTLSLAERLDGLLDAALATVSEIACADACSSHTSRTHNLLRRLIDRVGLTRPFDLQSEATKTNPANKPPSLPPAKSQLTPNGIPARSSEKPKPVSPHTSPRARGSPRRLIIEFPKGKVPQLGARLPPLTIRNRVNSALKKLNAPNHIRVDGAHYSKKGHIVLIASSNCTAAELQPWATHETPLIRKALAPRGLEPDQLPWS</sequence>
<dbReference type="HOGENOM" id="CLU_921550_0_0_1"/>
<evidence type="ECO:0000313" key="2">
    <source>
        <dbReference type="EMBL" id="KDQ50728.1"/>
    </source>
</evidence>
<name>A0A067P749_9AGAM</name>
<reference evidence="3" key="1">
    <citation type="journal article" date="2014" name="Proc. Natl. Acad. Sci. U.S.A.">
        <title>Extensive sampling of basidiomycete genomes demonstrates inadequacy of the white-rot/brown-rot paradigm for wood decay fungi.</title>
        <authorList>
            <person name="Riley R."/>
            <person name="Salamov A.A."/>
            <person name="Brown D.W."/>
            <person name="Nagy L.G."/>
            <person name="Floudas D."/>
            <person name="Held B.W."/>
            <person name="Levasseur A."/>
            <person name="Lombard V."/>
            <person name="Morin E."/>
            <person name="Otillar R."/>
            <person name="Lindquist E.A."/>
            <person name="Sun H."/>
            <person name="LaButti K.M."/>
            <person name="Schmutz J."/>
            <person name="Jabbour D."/>
            <person name="Luo H."/>
            <person name="Baker S.E."/>
            <person name="Pisabarro A.G."/>
            <person name="Walton J.D."/>
            <person name="Blanchette R.A."/>
            <person name="Henrissat B."/>
            <person name="Martin F."/>
            <person name="Cullen D."/>
            <person name="Hibbett D.S."/>
            <person name="Grigoriev I.V."/>
        </authorList>
    </citation>
    <scope>NUCLEOTIDE SEQUENCE [LARGE SCALE GENOMIC DNA]</scope>
    <source>
        <strain evidence="3">MUCL 33604</strain>
    </source>
</reference>
<organism evidence="2 3">
    <name type="scientific">Jaapia argillacea MUCL 33604</name>
    <dbReference type="NCBI Taxonomy" id="933084"/>
    <lineage>
        <taxon>Eukaryota</taxon>
        <taxon>Fungi</taxon>
        <taxon>Dikarya</taxon>
        <taxon>Basidiomycota</taxon>
        <taxon>Agaricomycotina</taxon>
        <taxon>Agaricomycetes</taxon>
        <taxon>Agaricomycetidae</taxon>
        <taxon>Jaapiales</taxon>
        <taxon>Jaapiaceae</taxon>
        <taxon>Jaapia</taxon>
    </lineage>
</organism>
<dbReference type="Proteomes" id="UP000027265">
    <property type="component" value="Unassembled WGS sequence"/>
</dbReference>
<proteinExistence type="predicted"/>
<evidence type="ECO:0000313" key="3">
    <source>
        <dbReference type="Proteomes" id="UP000027265"/>
    </source>
</evidence>
<dbReference type="AlphaFoldDB" id="A0A067P749"/>
<keyword evidence="3" id="KW-1185">Reference proteome</keyword>
<feature type="region of interest" description="Disordered" evidence="1">
    <location>
        <begin position="1"/>
        <end position="100"/>
    </location>
</feature>
<gene>
    <name evidence="2" type="ORF">JAAARDRAFT_81779</name>
</gene>
<feature type="region of interest" description="Disordered" evidence="1">
    <location>
        <begin position="157"/>
        <end position="209"/>
    </location>
</feature>